<reference evidence="1" key="1">
    <citation type="submission" date="2020-02" db="EMBL/GenBank/DDBJ databases">
        <authorList>
            <person name="Meier V. D."/>
        </authorList>
    </citation>
    <scope>NUCLEOTIDE SEQUENCE</scope>
    <source>
        <strain evidence="1">AVDCRST_MAG92</strain>
    </source>
</reference>
<evidence type="ECO:0000313" key="1">
    <source>
        <dbReference type="EMBL" id="CAA9289032.1"/>
    </source>
</evidence>
<organism evidence="1">
    <name type="scientific">uncultured Coleofasciculus sp</name>
    <dbReference type="NCBI Taxonomy" id="1267456"/>
    <lineage>
        <taxon>Bacteria</taxon>
        <taxon>Bacillati</taxon>
        <taxon>Cyanobacteriota</taxon>
        <taxon>Cyanophyceae</taxon>
        <taxon>Coleofasciculales</taxon>
        <taxon>Coleofasciculaceae</taxon>
        <taxon>Coleofasciculus</taxon>
        <taxon>environmental samples</taxon>
    </lineage>
</organism>
<proteinExistence type="predicted"/>
<dbReference type="AlphaFoldDB" id="A0A6J4JVV5"/>
<name>A0A6J4JVV5_9CYAN</name>
<sequence>MRDFRRCTRESVGASLALPYIQTNSLLDKTSLKALSVPRS</sequence>
<accession>A0A6J4JVV5</accession>
<dbReference type="EMBL" id="CADCTM010000729">
    <property type="protein sequence ID" value="CAA9289032.1"/>
    <property type="molecule type" value="Genomic_DNA"/>
</dbReference>
<protein>
    <submittedName>
        <fullName evidence="1">Uncharacterized protein</fullName>
    </submittedName>
</protein>
<gene>
    <name evidence="1" type="ORF">AVDCRST_MAG92-4155</name>
</gene>